<evidence type="ECO:0000256" key="5">
    <source>
        <dbReference type="ARBA" id="ARBA00022723"/>
    </source>
</evidence>
<keyword evidence="10" id="KW-0067">ATP-binding</keyword>
<evidence type="ECO:0000256" key="9">
    <source>
        <dbReference type="ARBA" id="ARBA00022806"/>
    </source>
</evidence>
<dbReference type="GO" id="GO:0006281">
    <property type="term" value="P:DNA repair"/>
    <property type="evidence" value="ECO:0007669"/>
    <property type="project" value="UniProtKB-KW"/>
</dbReference>
<dbReference type="GO" id="GO:0005634">
    <property type="term" value="C:nucleus"/>
    <property type="evidence" value="ECO:0007669"/>
    <property type="project" value="UniProtKB-SubCell"/>
</dbReference>
<evidence type="ECO:0000256" key="19">
    <source>
        <dbReference type="SAM" id="Coils"/>
    </source>
</evidence>
<evidence type="ECO:0000256" key="12">
    <source>
        <dbReference type="ARBA" id="ARBA00023014"/>
    </source>
</evidence>
<feature type="coiled-coil region" evidence="19">
    <location>
        <begin position="409"/>
        <end position="436"/>
    </location>
</feature>
<keyword evidence="11" id="KW-0408">Iron</keyword>
<dbReference type="FunFam" id="3.40.50.300:FF:000135">
    <property type="entry name" value="DNA repair helicase RAD3, putative"/>
    <property type="match status" value="1"/>
</dbReference>
<feature type="compositionally biased region" description="Polar residues" evidence="20">
    <location>
        <begin position="1193"/>
        <end position="1202"/>
    </location>
</feature>
<keyword evidence="7" id="KW-0227">DNA damage</keyword>
<dbReference type="GO" id="GO:0005524">
    <property type="term" value="F:ATP binding"/>
    <property type="evidence" value="ECO:0007669"/>
    <property type="project" value="UniProtKB-KW"/>
</dbReference>
<dbReference type="InterPro" id="IPR014013">
    <property type="entry name" value="Helic_SF1/SF2_ATP-bd_DinG/Rad3"/>
</dbReference>
<dbReference type="InterPro" id="IPR045028">
    <property type="entry name" value="DinG/Rad3-like"/>
</dbReference>
<dbReference type="InterPro" id="IPR027417">
    <property type="entry name" value="P-loop_NTPase"/>
</dbReference>
<feature type="domain" description="Helicase ATP-binding" evidence="21">
    <location>
        <begin position="8"/>
        <end position="443"/>
    </location>
</feature>
<keyword evidence="6" id="KW-0547">Nucleotide-binding</keyword>
<dbReference type="SMART" id="SM00491">
    <property type="entry name" value="HELICc2"/>
    <property type="match status" value="1"/>
</dbReference>
<feature type="region of interest" description="Disordered" evidence="20">
    <location>
        <begin position="1193"/>
        <end position="1219"/>
    </location>
</feature>
<dbReference type="FunFam" id="3.40.50.300:FF:000128">
    <property type="entry name" value="Putative DNA repair helicase RAD3"/>
    <property type="match status" value="1"/>
</dbReference>
<keyword evidence="15" id="KW-0413">Isomerase</keyword>
<dbReference type="Pfam" id="PF06733">
    <property type="entry name" value="DEAD_2"/>
    <property type="match status" value="2"/>
</dbReference>
<gene>
    <name evidence="22" type="ORF">Cvel_6598</name>
</gene>
<keyword evidence="9" id="KW-0347">Helicase</keyword>
<dbReference type="VEuPathDB" id="CryptoDB:Cvel_6598"/>
<dbReference type="PANTHER" id="PTHR11472:SF1">
    <property type="entry name" value="GENERAL TRANSCRIPTION AND DNA REPAIR FACTOR IIH HELICASE SUBUNIT XPD"/>
    <property type="match status" value="1"/>
</dbReference>
<dbReference type="GO" id="GO:0003684">
    <property type="term" value="F:damaged DNA binding"/>
    <property type="evidence" value="ECO:0007669"/>
    <property type="project" value="TreeGrafter"/>
</dbReference>
<evidence type="ECO:0000313" key="22">
    <source>
        <dbReference type="EMBL" id="CEM42610.1"/>
    </source>
</evidence>
<dbReference type="SMART" id="SM00488">
    <property type="entry name" value="DEXDc2"/>
    <property type="match status" value="1"/>
</dbReference>
<keyword evidence="13" id="KW-0238">DNA-binding</keyword>
<keyword evidence="16" id="KW-0539">Nucleus</keyword>
<keyword evidence="19" id="KW-0175">Coiled coil</keyword>
<protein>
    <recommendedName>
        <fullName evidence="17">DNA 5'-3' helicase</fullName>
        <ecNumber evidence="17">5.6.2.3</ecNumber>
    </recommendedName>
</protein>
<comment type="cofactor">
    <cofactor evidence="1">
        <name>[4Fe-4S] cluster</name>
        <dbReference type="ChEBI" id="CHEBI:49883"/>
    </cofactor>
</comment>
<dbReference type="InterPro" id="IPR013020">
    <property type="entry name" value="Rad3/Chl1-like"/>
</dbReference>
<dbReference type="NCBIfam" id="TIGR00604">
    <property type="entry name" value="rad3"/>
    <property type="match status" value="1"/>
</dbReference>
<feature type="compositionally biased region" description="Low complexity" evidence="20">
    <location>
        <begin position="940"/>
        <end position="961"/>
    </location>
</feature>
<proteinExistence type="inferred from homology"/>
<dbReference type="InterPro" id="IPR006555">
    <property type="entry name" value="ATP-dep_Helicase_C"/>
</dbReference>
<keyword evidence="12" id="KW-0411">Iron-sulfur</keyword>
<organism evidence="22">
    <name type="scientific">Chromera velia CCMP2878</name>
    <dbReference type="NCBI Taxonomy" id="1169474"/>
    <lineage>
        <taxon>Eukaryota</taxon>
        <taxon>Sar</taxon>
        <taxon>Alveolata</taxon>
        <taxon>Colpodellida</taxon>
        <taxon>Chromeraceae</taxon>
        <taxon>Chromera</taxon>
    </lineage>
</organism>
<keyword evidence="8" id="KW-0378">Hydrolase</keyword>
<dbReference type="Gene3D" id="3.40.50.300">
    <property type="entry name" value="P-loop containing nucleotide triphosphate hydrolases"/>
    <property type="match status" value="2"/>
</dbReference>
<dbReference type="CDD" id="cd18788">
    <property type="entry name" value="SF2_C_XPD"/>
    <property type="match status" value="1"/>
</dbReference>
<dbReference type="PROSITE" id="PS51193">
    <property type="entry name" value="HELICASE_ATP_BIND_2"/>
    <property type="match status" value="1"/>
</dbReference>
<reference evidence="22" key="1">
    <citation type="submission" date="2014-11" db="EMBL/GenBank/DDBJ databases">
        <authorList>
            <person name="Otto D Thomas"/>
            <person name="Naeem Raeece"/>
        </authorList>
    </citation>
    <scope>NUCLEOTIDE SEQUENCE</scope>
</reference>
<feature type="region of interest" description="Disordered" evidence="20">
    <location>
        <begin position="909"/>
        <end position="961"/>
    </location>
</feature>
<dbReference type="PANTHER" id="PTHR11472">
    <property type="entry name" value="DNA REPAIR DEAD HELICASE RAD3/XP-D SUBFAMILY MEMBER"/>
    <property type="match status" value="1"/>
</dbReference>
<evidence type="ECO:0000256" key="16">
    <source>
        <dbReference type="ARBA" id="ARBA00023242"/>
    </source>
</evidence>
<evidence type="ECO:0000256" key="8">
    <source>
        <dbReference type="ARBA" id="ARBA00022801"/>
    </source>
</evidence>
<evidence type="ECO:0000256" key="17">
    <source>
        <dbReference type="ARBA" id="ARBA00044969"/>
    </source>
</evidence>
<dbReference type="GO" id="GO:0051539">
    <property type="term" value="F:4 iron, 4 sulfur cluster binding"/>
    <property type="evidence" value="ECO:0007669"/>
    <property type="project" value="UniProtKB-KW"/>
</dbReference>
<dbReference type="GO" id="GO:0045951">
    <property type="term" value="P:positive regulation of mitotic recombination"/>
    <property type="evidence" value="ECO:0007669"/>
    <property type="project" value="TreeGrafter"/>
</dbReference>
<dbReference type="InterPro" id="IPR002464">
    <property type="entry name" value="DNA/RNA_helicase_DEAH_CS"/>
</dbReference>
<dbReference type="GO" id="GO:0016818">
    <property type="term" value="F:hydrolase activity, acting on acid anhydrides, in phosphorus-containing anhydrides"/>
    <property type="evidence" value="ECO:0007669"/>
    <property type="project" value="InterPro"/>
</dbReference>
<dbReference type="PhylomeDB" id="A0A0G4HEZ2"/>
<keyword evidence="5" id="KW-0479">Metal-binding</keyword>
<evidence type="ECO:0000256" key="13">
    <source>
        <dbReference type="ARBA" id="ARBA00023125"/>
    </source>
</evidence>
<keyword evidence="14" id="KW-0234">DNA repair</keyword>
<evidence type="ECO:0000259" key="21">
    <source>
        <dbReference type="PROSITE" id="PS51193"/>
    </source>
</evidence>
<dbReference type="SUPFAM" id="SSF52540">
    <property type="entry name" value="P-loop containing nucleoside triphosphate hydrolases"/>
    <property type="match status" value="1"/>
</dbReference>
<evidence type="ECO:0000256" key="7">
    <source>
        <dbReference type="ARBA" id="ARBA00022763"/>
    </source>
</evidence>
<comment type="catalytic activity">
    <reaction evidence="18">
        <text>ATP + H2O = ADP + phosphate + H(+)</text>
        <dbReference type="Rhea" id="RHEA:13065"/>
        <dbReference type="ChEBI" id="CHEBI:15377"/>
        <dbReference type="ChEBI" id="CHEBI:15378"/>
        <dbReference type="ChEBI" id="CHEBI:30616"/>
        <dbReference type="ChEBI" id="CHEBI:43474"/>
        <dbReference type="ChEBI" id="CHEBI:456216"/>
        <dbReference type="EC" id="5.6.2.3"/>
    </reaction>
</comment>
<comment type="similarity">
    <text evidence="3">Belongs to the helicase family. RAD3/XPD subfamily.</text>
</comment>
<keyword evidence="4" id="KW-0004">4Fe-4S</keyword>
<dbReference type="GO" id="GO:0046872">
    <property type="term" value="F:metal ion binding"/>
    <property type="evidence" value="ECO:0007669"/>
    <property type="project" value="UniProtKB-KW"/>
</dbReference>
<name>A0A0G4HEZ2_9ALVE</name>
<sequence length="1239" mass="135654">MVRFHIDELEVFFPYEFVYPEQYQYMRSLKHTLDAGGHAVLEMPTGTGKTVSLFSLITSYQHANPKTGKLIYCTRTVPEMEKALEELRIVIEYRVAQLAQDKQKEGKGPGLPNASAAIGGANGAPVLVSATGPASSSASTAAAAAAGSASPAPSGPLPVMGTSFPDGRILALGMSARRNMCIHPEVSQEPDRDSIDEKCRSLTAPWVRQPPAGLQPSTAVQAEEGQGAPRANGSVSSSSNANANANGGSANGPAAASSGSNSNASSSSSGGGGKKAELCEWYENFENLSISEMVEPDVYTIDKLKTRAAKAVKPFCPYFAARRLMQSASVVVLNYQYVLDPKVAQASLLGVGASRGPPAASGVQQGLGSLAASHLVSQVRQATKTKEPSIVVFDEAHNIDNVCIEALSVNLTKETLDRALGNVRKLDEEIKKVKEHDQQRLQNEYNNLLHGLQAAGHIDESTASQMQNPVLPDDIVREAVPGSIRRAEHFLLLLRRVIVYLKGYMRLFEVHSEGPLAFLRDLEEETQVDGKTLKFCYERLKSLLNTLRVTNLYEYHPLNVTTDFCTLVGTYWEGFIIIVDPYPEVTGKYDPLLQLSCLDSSLAMRPVIDRYQSVVLTSGTISPLDLYPRLLGFQPVTTESFAMSLDRNCIRPLVVTKGPDQVQLSSRYELRDDVAVVRNYGDLLVSLAKEIPDGMVCFFTSYSYMEKVVANWYETGIIAKLQQHKLLFLETKDIVATTLALNNFRKACDCGRGAIFLSIARGKVAEGIDFDRHYGRAVVLIGVPFQYTLSRILKARLDFMNEKFGIQESEFLSFDAMRQAAQCIGRVIRSKSDYGIMIFADSRYARADKREKLPPWVRKYLENSNLNLSTDLAVSTTRAFLKEMSQPYQIGKGTRLTADEIKDLEAKHKREKATQGFTAAPSSSSSSQQAVTDRGGAAGASVAGQHGPAAAAGGVTPTPTTDTGKFAPWKCELPFKDTHGGRVTIVKAFEDHCKVQPASVPSDIRAAAFRQGLQKYPELYDLVSDLSPPESDDVEHCKNVILQSSGETEHKRMFTNFRSLFTLSTSDSSNVEKYIETVKAACQEISRLSLQEEIVPVWSEVGDKTDLSTWRVEKKLVPLLDPLTRRQGQLASLVLIKGISDSTVRANVESSIAPHMPFDGDDGTVAKFRHFAQPSCFSRLSASLSIPAQTHGVQLTGRSSTGHPRPRASGPSHKRPHCEHKTHRPEECLKQHYCSDCDH</sequence>
<evidence type="ECO:0000256" key="18">
    <source>
        <dbReference type="ARBA" id="ARBA00048954"/>
    </source>
</evidence>
<dbReference type="Pfam" id="PF13307">
    <property type="entry name" value="Helicase_C_2"/>
    <property type="match status" value="1"/>
</dbReference>
<evidence type="ECO:0000256" key="10">
    <source>
        <dbReference type="ARBA" id="ARBA00022840"/>
    </source>
</evidence>
<dbReference type="InterPro" id="IPR006554">
    <property type="entry name" value="Helicase-like_DEXD_c2"/>
</dbReference>
<evidence type="ECO:0000256" key="3">
    <source>
        <dbReference type="ARBA" id="ARBA00009146"/>
    </source>
</evidence>
<evidence type="ECO:0000256" key="1">
    <source>
        <dbReference type="ARBA" id="ARBA00001966"/>
    </source>
</evidence>
<evidence type="ECO:0000256" key="14">
    <source>
        <dbReference type="ARBA" id="ARBA00023204"/>
    </source>
</evidence>
<evidence type="ECO:0000256" key="4">
    <source>
        <dbReference type="ARBA" id="ARBA00022485"/>
    </source>
</evidence>
<feature type="compositionally biased region" description="Low complexity" evidence="20">
    <location>
        <begin position="231"/>
        <end position="268"/>
    </location>
</feature>
<dbReference type="EMBL" id="CDMZ01002493">
    <property type="protein sequence ID" value="CEM42610.1"/>
    <property type="molecule type" value="Genomic_DNA"/>
</dbReference>
<evidence type="ECO:0000256" key="20">
    <source>
        <dbReference type="SAM" id="MobiDB-lite"/>
    </source>
</evidence>
<evidence type="ECO:0000256" key="15">
    <source>
        <dbReference type="ARBA" id="ARBA00023235"/>
    </source>
</evidence>
<evidence type="ECO:0000256" key="6">
    <source>
        <dbReference type="ARBA" id="ARBA00022741"/>
    </source>
</evidence>
<dbReference type="PROSITE" id="PS00690">
    <property type="entry name" value="DEAH_ATP_HELICASE"/>
    <property type="match status" value="1"/>
</dbReference>
<evidence type="ECO:0000256" key="11">
    <source>
        <dbReference type="ARBA" id="ARBA00023004"/>
    </source>
</evidence>
<feature type="region of interest" description="Disordered" evidence="20">
    <location>
        <begin position="206"/>
        <end position="272"/>
    </location>
</feature>
<accession>A0A0G4HEZ2</accession>
<comment type="subcellular location">
    <subcellularLocation>
        <location evidence="2">Nucleus</location>
    </subcellularLocation>
</comment>
<dbReference type="GO" id="GO:0006366">
    <property type="term" value="P:transcription by RNA polymerase II"/>
    <property type="evidence" value="ECO:0007669"/>
    <property type="project" value="TreeGrafter"/>
</dbReference>
<dbReference type="InterPro" id="IPR010643">
    <property type="entry name" value="HBB"/>
</dbReference>
<evidence type="ECO:0000256" key="2">
    <source>
        <dbReference type="ARBA" id="ARBA00004123"/>
    </source>
</evidence>
<dbReference type="InterPro" id="IPR010614">
    <property type="entry name" value="RAD3-like_helicase_DEAD"/>
</dbReference>
<dbReference type="Pfam" id="PF06777">
    <property type="entry name" value="HBB"/>
    <property type="match status" value="1"/>
</dbReference>
<dbReference type="AlphaFoldDB" id="A0A0G4HEZ2"/>
<dbReference type="EC" id="5.6.2.3" evidence="17"/>
<dbReference type="GO" id="GO:0043139">
    <property type="term" value="F:5'-3' DNA helicase activity"/>
    <property type="evidence" value="ECO:0007669"/>
    <property type="project" value="UniProtKB-EC"/>
</dbReference>